<sequence>MLALLVVMPIIFVGVTSAAIIKRTRKEEDWKEIFSLNPDYGLDKQPLFWVSVAVPIIYFLGFGYFAWDDYTISLTEPGFREFIRVSALPLGLLGLSLPLAALITKLHSTLQTARQIEKSKHELFYLHRKEFAAYYAQIGPTKYSQDFTANFNINPRIHAKLFEGAASKGTPTLRLDVIGDLTKRVQAARHRLEGMLSAPDQPKFCAEYTEFCKEIIYLVQYLNVRDAEDFINEYGVPLPDEGELRTVGRTLRHAYDIFTCVENYVIAAVEFAGLGREALKFDRPALRRLVAEKLSNRRFSFLFSAVSCNGDPTREPAMSRDK</sequence>
<reference evidence="3" key="1">
    <citation type="submission" date="2016-02" db="EMBL/GenBank/DDBJ databases">
        <title>Dietzia cinnamea strain CD11_5 genome sequencing and assembly.</title>
        <authorList>
            <person name="Kaur G."/>
            <person name="Nair G.R."/>
            <person name="Mayilraj S."/>
        </authorList>
    </citation>
    <scope>NUCLEOTIDE SEQUENCE [LARGE SCALE GENOMIC DNA]</scope>
    <source>
        <strain evidence="3">CD10_2</strain>
    </source>
</reference>
<keyword evidence="1" id="KW-0812">Transmembrane</keyword>
<accession>A0AAP7KGE8</accession>
<evidence type="ECO:0000313" key="3">
    <source>
        <dbReference type="Proteomes" id="UP000077242"/>
    </source>
</evidence>
<evidence type="ECO:0000256" key="1">
    <source>
        <dbReference type="SAM" id="Phobius"/>
    </source>
</evidence>
<evidence type="ECO:0000313" key="2">
    <source>
        <dbReference type="EMBL" id="OAH52437.1"/>
    </source>
</evidence>
<comment type="caution">
    <text evidence="2">The sequence shown here is derived from an EMBL/GenBank/DDBJ whole genome shotgun (WGS) entry which is preliminary data.</text>
</comment>
<feature type="transmembrane region" description="Helical" evidence="1">
    <location>
        <begin position="47"/>
        <end position="67"/>
    </location>
</feature>
<keyword evidence="1" id="KW-1133">Transmembrane helix</keyword>
<name>A0AAP7KGE8_9PSED</name>
<organism evidence="2 3">
    <name type="scientific">Pseudomonas monteilii</name>
    <dbReference type="NCBI Taxonomy" id="76759"/>
    <lineage>
        <taxon>Bacteria</taxon>
        <taxon>Pseudomonadati</taxon>
        <taxon>Pseudomonadota</taxon>
        <taxon>Gammaproteobacteria</taxon>
        <taxon>Pseudomonadales</taxon>
        <taxon>Pseudomonadaceae</taxon>
        <taxon>Pseudomonas</taxon>
    </lineage>
</organism>
<proteinExistence type="predicted"/>
<keyword evidence="1" id="KW-0472">Membrane</keyword>
<dbReference type="EMBL" id="LSTU01000023">
    <property type="protein sequence ID" value="OAH52437.1"/>
    <property type="molecule type" value="Genomic_DNA"/>
</dbReference>
<feature type="transmembrane region" description="Helical" evidence="1">
    <location>
        <begin position="87"/>
        <end position="106"/>
    </location>
</feature>
<dbReference type="AlphaFoldDB" id="A0AAP7KGE8"/>
<gene>
    <name evidence="2" type="ORF">AYJ70_07715</name>
</gene>
<dbReference type="Proteomes" id="UP000077242">
    <property type="component" value="Unassembled WGS sequence"/>
</dbReference>
<protein>
    <submittedName>
        <fullName evidence="2">Uncharacterized protein</fullName>
    </submittedName>
</protein>